<protein>
    <submittedName>
        <fullName evidence="2">Uncharacterized protein</fullName>
    </submittedName>
</protein>
<keyword evidence="3" id="KW-1185">Reference proteome</keyword>
<dbReference type="EMBL" id="CP036150">
    <property type="protein sequence ID" value="QEN09644.1"/>
    <property type="molecule type" value="Genomic_DNA"/>
</dbReference>
<dbReference type="Proteomes" id="UP000324209">
    <property type="component" value="Chromosome"/>
</dbReference>
<dbReference type="KEGG" id="ock:EXM22_17245"/>
<keyword evidence="1" id="KW-1133">Transmembrane helix</keyword>
<dbReference type="AlphaFoldDB" id="A0A5C1QSL4"/>
<sequence>MKFDWSEFFSFNEKGINWGGIIATLLIAALVAGLWFLGVPASFFIMIGKILAYGTFAVALFLMFNRKR</sequence>
<dbReference type="RefSeq" id="WP_149487717.1">
    <property type="nucleotide sequence ID" value="NZ_CP036150.1"/>
</dbReference>
<feature type="transmembrane region" description="Helical" evidence="1">
    <location>
        <begin position="16"/>
        <end position="37"/>
    </location>
</feature>
<keyword evidence="1" id="KW-0472">Membrane</keyword>
<evidence type="ECO:0000313" key="3">
    <source>
        <dbReference type="Proteomes" id="UP000324209"/>
    </source>
</evidence>
<reference evidence="2 3" key="1">
    <citation type="submission" date="2019-02" db="EMBL/GenBank/DDBJ databases">
        <title>Complete Genome Sequence and Methylome Analysis of free living Spirochaetas.</title>
        <authorList>
            <person name="Fomenkov A."/>
            <person name="Dubinina G."/>
            <person name="Leshcheva N."/>
            <person name="Mikheeva N."/>
            <person name="Grabovich M."/>
            <person name="Vincze T."/>
            <person name="Roberts R.J."/>
        </authorList>
    </citation>
    <scope>NUCLEOTIDE SEQUENCE [LARGE SCALE GENOMIC DNA]</scope>
    <source>
        <strain evidence="2 3">K2</strain>
    </source>
</reference>
<accession>A0A5C1QSL4</accession>
<evidence type="ECO:0000256" key="1">
    <source>
        <dbReference type="SAM" id="Phobius"/>
    </source>
</evidence>
<name>A0A5C1QSL4_9SPIO</name>
<proteinExistence type="predicted"/>
<feature type="transmembrane region" description="Helical" evidence="1">
    <location>
        <begin position="43"/>
        <end position="64"/>
    </location>
</feature>
<keyword evidence="1" id="KW-0812">Transmembrane</keyword>
<evidence type="ECO:0000313" key="2">
    <source>
        <dbReference type="EMBL" id="QEN09644.1"/>
    </source>
</evidence>
<gene>
    <name evidence="2" type="ORF">EXM22_17245</name>
</gene>
<organism evidence="2 3">
    <name type="scientific">Oceanispirochaeta crateris</name>
    <dbReference type="NCBI Taxonomy" id="2518645"/>
    <lineage>
        <taxon>Bacteria</taxon>
        <taxon>Pseudomonadati</taxon>
        <taxon>Spirochaetota</taxon>
        <taxon>Spirochaetia</taxon>
        <taxon>Spirochaetales</taxon>
        <taxon>Spirochaetaceae</taxon>
        <taxon>Oceanispirochaeta</taxon>
    </lineage>
</organism>